<dbReference type="Pfam" id="PF11258">
    <property type="entry name" value="DUF3048"/>
    <property type="match status" value="1"/>
</dbReference>
<dbReference type="InterPro" id="IPR035328">
    <property type="entry name" value="DUF3048_C"/>
</dbReference>
<dbReference type="SUPFAM" id="SSF159774">
    <property type="entry name" value="YerB-like"/>
    <property type="match status" value="1"/>
</dbReference>
<gene>
    <name evidence="3" type="ORF">UFOPK2967_00534</name>
    <name evidence="4" type="ORF">UFOPK3587_00314</name>
    <name evidence="5" type="ORF">UFOPK3984_00201</name>
    <name evidence="6" type="ORF">UFOPK4114_00011</name>
</gene>
<dbReference type="InterPro" id="IPR023158">
    <property type="entry name" value="YerB-like_sf"/>
</dbReference>
<name>A0A6J7MJK7_9ZZZZ</name>
<dbReference type="EMBL" id="CAFBPP010000001">
    <property type="protein sequence ID" value="CAB5006919.1"/>
    <property type="molecule type" value="Genomic_DNA"/>
</dbReference>
<feature type="domain" description="DUF3048" evidence="1">
    <location>
        <begin position="49"/>
        <end position="180"/>
    </location>
</feature>
<dbReference type="InterPro" id="IPR021416">
    <property type="entry name" value="DUF3048_N"/>
</dbReference>
<reference evidence="5" key="1">
    <citation type="submission" date="2020-05" db="EMBL/GenBank/DDBJ databases">
        <authorList>
            <person name="Chiriac C."/>
            <person name="Salcher M."/>
            <person name="Ghai R."/>
            <person name="Kavagutti S V."/>
        </authorList>
    </citation>
    <scope>NUCLEOTIDE SEQUENCE</scope>
</reference>
<dbReference type="Gene3D" id="3.50.90.10">
    <property type="entry name" value="YerB-like"/>
    <property type="match status" value="1"/>
</dbReference>
<evidence type="ECO:0000313" key="6">
    <source>
        <dbReference type="EMBL" id="CAB5006919.1"/>
    </source>
</evidence>
<evidence type="ECO:0000313" key="5">
    <source>
        <dbReference type="EMBL" id="CAB4977914.1"/>
    </source>
</evidence>
<dbReference type="EMBL" id="CAFBOP010000004">
    <property type="protein sequence ID" value="CAB4977914.1"/>
    <property type="molecule type" value="Genomic_DNA"/>
</dbReference>
<evidence type="ECO:0000259" key="1">
    <source>
        <dbReference type="Pfam" id="PF11258"/>
    </source>
</evidence>
<dbReference type="AlphaFoldDB" id="A0A6J7MJK7"/>
<dbReference type="EMBL" id="CAFAAC010000023">
    <property type="protein sequence ID" value="CAB4784556.1"/>
    <property type="molecule type" value="Genomic_DNA"/>
</dbReference>
<dbReference type="EMBL" id="CAFBMN010000008">
    <property type="protein sequence ID" value="CAB4898181.1"/>
    <property type="molecule type" value="Genomic_DNA"/>
</dbReference>
<accession>A0A6J7MJK7</accession>
<evidence type="ECO:0000313" key="3">
    <source>
        <dbReference type="EMBL" id="CAB4784556.1"/>
    </source>
</evidence>
<organism evidence="5">
    <name type="scientific">freshwater metagenome</name>
    <dbReference type="NCBI Taxonomy" id="449393"/>
    <lineage>
        <taxon>unclassified sequences</taxon>
        <taxon>metagenomes</taxon>
        <taxon>ecological metagenomes</taxon>
    </lineage>
</organism>
<evidence type="ECO:0000259" key="2">
    <source>
        <dbReference type="Pfam" id="PF17479"/>
    </source>
</evidence>
<dbReference type="PROSITE" id="PS51257">
    <property type="entry name" value="PROKAR_LIPOPROTEIN"/>
    <property type="match status" value="1"/>
</dbReference>
<proteinExistence type="predicted"/>
<feature type="domain" description="DUF3048" evidence="2">
    <location>
        <begin position="206"/>
        <end position="319"/>
    </location>
</feature>
<sequence length="341" mass="36309">MMCYKKIGTAVVLLAFFALTGCASVSSLISTSKNAPVAINPISGHEGVSGPILVVKIDDTPEAHPQIGLEDADCVYIEQVEGGLTRLAAVFSSRIPEEIGPVRSARISDIDLLAQYGKVAFAYSGAQKKLLPVISASGVLDLGAQHESSLIYTRDPNRVSPVDMVLRGKDLMKKLDTQGVTIATAKKMGWSFSSELTGGKIIKSVKMNWPANSYSAEWSDTQSRWLLSHHGASDVSASGEILGPTTLVIQIVSIIDSTYHDKVGGITPLSITVGSGQGFILRNGKSFAARWIRPNAQEQTTWTLEDGNPLPFAPGQIWVALVASAPDFIYPAESASPAPTK</sequence>
<dbReference type="Pfam" id="PF17479">
    <property type="entry name" value="DUF3048_C"/>
    <property type="match status" value="1"/>
</dbReference>
<evidence type="ECO:0000313" key="4">
    <source>
        <dbReference type="EMBL" id="CAB4898181.1"/>
    </source>
</evidence>
<protein>
    <submittedName>
        <fullName evidence="5">Unannotated protein</fullName>
    </submittedName>
</protein>